<evidence type="ECO:0000256" key="3">
    <source>
        <dbReference type="ARBA" id="ARBA00022475"/>
    </source>
</evidence>
<dbReference type="InterPro" id="IPR050809">
    <property type="entry name" value="UgpAE/MalFG_permease"/>
</dbReference>
<dbReference type="Gene3D" id="1.10.3720.10">
    <property type="entry name" value="MetI-like"/>
    <property type="match status" value="1"/>
</dbReference>
<evidence type="ECO:0000256" key="7">
    <source>
        <dbReference type="RuleBase" id="RU363032"/>
    </source>
</evidence>
<name>A0A4Q9DUP2_9BACL</name>
<evidence type="ECO:0000256" key="6">
    <source>
        <dbReference type="ARBA" id="ARBA00023136"/>
    </source>
</evidence>
<keyword evidence="3" id="KW-1003">Cell membrane</keyword>
<keyword evidence="10" id="KW-1185">Reference proteome</keyword>
<dbReference type="InterPro" id="IPR035906">
    <property type="entry name" value="MetI-like_sf"/>
</dbReference>
<dbReference type="PANTHER" id="PTHR43227">
    <property type="entry name" value="BLL4140 PROTEIN"/>
    <property type="match status" value="1"/>
</dbReference>
<feature type="transmembrane region" description="Helical" evidence="7">
    <location>
        <begin position="191"/>
        <end position="209"/>
    </location>
</feature>
<evidence type="ECO:0000313" key="10">
    <source>
        <dbReference type="Proteomes" id="UP000293142"/>
    </source>
</evidence>
<dbReference type="PROSITE" id="PS50928">
    <property type="entry name" value="ABC_TM1"/>
    <property type="match status" value="1"/>
</dbReference>
<feature type="domain" description="ABC transmembrane type-1" evidence="8">
    <location>
        <begin position="94"/>
        <end position="312"/>
    </location>
</feature>
<gene>
    <name evidence="9" type="ORF">EYB31_10880</name>
</gene>
<dbReference type="Proteomes" id="UP000293142">
    <property type="component" value="Unassembled WGS sequence"/>
</dbReference>
<sequence>MDINQTHADSFQAGLLKRTGTRKKLWQQIWDAKLLYLLVVPGLLHLMVFKLAPLFGLVIAFEDYNTFQGIRGSDWVGLENFRLFLIDPYFLVLLKNTLLLAIYNLAFGFPMPILFALFLNEVRQMAIKRVVQSLSFFPYFISSAVTVSIVYTFLSPQTGIVNRLLEMIGVEPVFFMAEPGWFRSLYVSLNIWHSFGYASIIYLAAMTGIDPHQYEAAEMDGANRWHKMFYITLPSLSNIIVVMLIMNIGSFLSVDLDKVLLMYNPSVYETADVIQSFVYRQAFASGGFPNYSFGAAVGLFQSIVAMVLVVSANKISKKYSESRLF</sequence>
<accession>A0A4Q9DUP2</accession>
<dbReference type="Pfam" id="PF00528">
    <property type="entry name" value="BPD_transp_1"/>
    <property type="match status" value="1"/>
</dbReference>
<evidence type="ECO:0000256" key="4">
    <source>
        <dbReference type="ARBA" id="ARBA00022692"/>
    </source>
</evidence>
<dbReference type="GO" id="GO:0055085">
    <property type="term" value="P:transmembrane transport"/>
    <property type="evidence" value="ECO:0007669"/>
    <property type="project" value="InterPro"/>
</dbReference>
<evidence type="ECO:0000313" key="9">
    <source>
        <dbReference type="EMBL" id="TBL79413.1"/>
    </source>
</evidence>
<dbReference type="RefSeq" id="WP_131013357.1">
    <property type="nucleotide sequence ID" value="NZ_SIRE01000007.1"/>
</dbReference>
<keyword evidence="2 7" id="KW-0813">Transport</keyword>
<dbReference type="SUPFAM" id="SSF161098">
    <property type="entry name" value="MetI-like"/>
    <property type="match status" value="1"/>
</dbReference>
<comment type="similarity">
    <text evidence="7">Belongs to the binding-protein-dependent transport system permease family.</text>
</comment>
<keyword evidence="6 7" id="KW-0472">Membrane</keyword>
<feature type="transmembrane region" description="Helical" evidence="7">
    <location>
        <begin position="98"/>
        <end position="119"/>
    </location>
</feature>
<reference evidence="9 10" key="1">
    <citation type="submission" date="2019-02" db="EMBL/GenBank/DDBJ databases">
        <title>Paenibacillus sp. nov., isolated from surface-sterilized tissue of Thalictrum simplex L.</title>
        <authorList>
            <person name="Tuo L."/>
        </authorList>
    </citation>
    <scope>NUCLEOTIDE SEQUENCE [LARGE SCALE GENOMIC DNA]</scope>
    <source>
        <strain evidence="9 10">N2SHLJ1</strain>
    </source>
</reference>
<feature type="transmembrane region" description="Helical" evidence="7">
    <location>
        <begin position="34"/>
        <end position="61"/>
    </location>
</feature>
<comment type="caution">
    <text evidence="9">The sequence shown here is derived from an EMBL/GenBank/DDBJ whole genome shotgun (WGS) entry which is preliminary data.</text>
</comment>
<feature type="transmembrane region" description="Helical" evidence="7">
    <location>
        <begin position="291"/>
        <end position="313"/>
    </location>
</feature>
<keyword evidence="4 7" id="KW-0812">Transmembrane</keyword>
<evidence type="ECO:0000256" key="2">
    <source>
        <dbReference type="ARBA" id="ARBA00022448"/>
    </source>
</evidence>
<evidence type="ECO:0000259" key="8">
    <source>
        <dbReference type="PROSITE" id="PS50928"/>
    </source>
</evidence>
<dbReference type="EMBL" id="SIRE01000007">
    <property type="protein sequence ID" value="TBL79413.1"/>
    <property type="molecule type" value="Genomic_DNA"/>
</dbReference>
<dbReference type="AlphaFoldDB" id="A0A4Q9DUP2"/>
<dbReference type="InterPro" id="IPR000515">
    <property type="entry name" value="MetI-like"/>
</dbReference>
<protein>
    <submittedName>
        <fullName evidence="9">Sugar ABC transporter permease</fullName>
    </submittedName>
</protein>
<feature type="transmembrane region" description="Helical" evidence="7">
    <location>
        <begin position="229"/>
        <end position="252"/>
    </location>
</feature>
<dbReference type="PANTHER" id="PTHR43227:SF11">
    <property type="entry name" value="BLL4140 PROTEIN"/>
    <property type="match status" value="1"/>
</dbReference>
<comment type="subcellular location">
    <subcellularLocation>
        <location evidence="1 7">Cell membrane</location>
        <topology evidence="1 7">Multi-pass membrane protein</topology>
    </subcellularLocation>
</comment>
<dbReference type="GO" id="GO:0005886">
    <property type="term" value="C:plasma membrane"/>
    <property type="evidence" value="ECO:0007669"/>
    <property type="project" value="UniProtKB-SubCell"/>
</dbReference>
<evidence type="ECO:0000256" key="5">
    <source>
        <dbReference type="ARBA" id="ARBA00022989"/>
    </source>
</evidence>
<keyword evidence="5 7" id="KW-1133">Transmembrane helix</keyword>
<evidence type="ECO:0000256" key="1">
    <source>
        <dbReference type="ARBA" id="ARBA00004651"/>
    </source>
</evidence>
<dbReference type="CDD" id="cd06261">
    <property type="entry name" value="TM_PBP2"/>
    <property type="match status" value="1"/>
</dbReference>
<proteinExistence type="inferred from homology"/>
<dbReference type="OrthoDB" id="2637002at2"/>
<organism evidence="9 10">
    <name type="scientific">Paenibacillus thalictri</name>
    <dbReference type="NCBI Taxonomy" id="2527873"/>
    <lineage>
        <taxon>Bacteria</taxon>
        <taxon>Bacillati</taxon>
        <taxon>Bacillota</taxon>
        <taxon>Bacilli</taxon>
        <taxon>Bacillales</taxon>
        <taxon>Paenibacillaceae</taxon>
        <taxon>Paenibacillus</taxon>
    </lineage>
</organism>
<feature type="transmembrane region" description="Helical" evidence="7">
    <location>
        <begin position="131"/>
        <end position="154"/>
    </location>
</feature>